<feature type="transmembrane region" description="Helical" evidence="2">
    <location>
        <begin position="236"/>
        <end position="265"/>
    </location>
</feature>
<feature type="domain" description="DUF1206" evidence="3">
    <location>
        <begin position="62"/>
        <end position="129"/>
    </location>
</feature>
<sequence>MRTPRAGAGSGPSATAFPGPGAGQTGEAVGAWEVGVEATRRARSAGRTAARSEAVGVAGRWGLAARGVIYVLVGLLAVRIAFVSGDEQADRSGAVAQIAQRPFGGVMLWLLGLGLAGMAVWRLAQATWREPGKKNTGRLAAAARGLFYSLVAYSVLAVAARRDHGGGGGSGGDSSDHQSKDLAARVLELPLGPWLVGAGGCGLVAAGVWIAARALLGKDREKLRTGEMSRRVRRTVLVLGAVGGVSRGAVFATAGAFAIRAAMTYDADRARGLDDTLRAFRDTPAGPWLLAIVGVGLVTFGLYSFAMARWRRS</sequence>
<feature type="transmembrane region" description="Helical" evidence="2">
    <location>
        <begin position="61"/>
        <end position="82"/>
    </location>
</feature>
<evidence type="ECO:0000313" key="5">
    <source>
        <dbReference type="Proteomes" id="UP000807371"/>
    </source>
</evidence>
<dbReference type="Proteomes" id="UP000807371">
    <property type="component" value="Unassembled WGS sequence"/>
</dbReference>
<keyword evidence="2" id="KW-1133">Transmembrane helix</keyword>
<name>A0ABS0NT37_9ACTN</name>
<keyword evidence="2" id="KW-0812">Transmembrane</keyword>
<evidence type="ECO:0000256" key="2">
    <source>
        <dbReference type="SAM" id="Phobius"/>
    </source>
</evidence>
<dbReference type="InterPro" id="IPR009597">
    <property type="entry name" value="DUF1206"/>
</dbReference>
<keyword evidence="5" id="KW-1185">Reference proteome</keyword>
<evidence type="ECO:0000259" key="3">
    <source>
        <dbReference type="Pfam" id="PF06724"/>
    </source>
</evidence>
<dbReference type="Pfam" id="PF06724">
    <property type="entry name" value="DUF1206"/>
    <property type="match status" value="3"/>
</dbReference>
<proteinExistence type="predicted"/>
<protein>
    <submittedName>
        <fullName evidence="4">DUF1206 domain-containing protein</fullName>
    </submittedName>
</protein>
<gene>
    <name evidence="4" type="ORF">IHE55_27395</name>
</gene>
<organism evidence="4 5">
    <name type="scientific">Streptomyces pactum</name>
    <dbReference type="NCBI Taxonomy" id="68249"/>
    <lineage>
        <taxon>Bacteria</taxon>
        <taxon>Bacillati</taxon>
        <taxon>Actinomycetota</taxon>
        <taxon>Actinomycetes</taxon>
        <taxon>Kitasatosporales</taxon>
        <taxon>Streptomycetaceae</taxon>
        <taxon>Streptomyces</taxon>
    </lineage>
</organism>
<accession>A0ABS0NT37</accession>
<evidence type="ECO:0000313" key="4">
    <source>
        <dbReference type="EMBL" id="MBH5338311.1"/>
    </source>
</evidence>
<feature type="region of interest" description="Disordered" evidence="1">
    <location>
        <begin position="1"/>
        <end position="26"/>
    </location>
</feature>
<feature type="transmembrane region" description="Helical" evidence="2">
    <location>
        <begin position="102"/>
        <end position="121"/>
    </location>
</feature>
<keyword evidence="2" id="KW-0472">Membrane</keyword>
<comment type="caution">
    <text evidence="4">The sequence shown here is derived from an EMBL/GenBank/DDBJ whole genome shotgun (WGS) entry which is preliminary data.</text>
</comment>
<feature type="domain" description="DUF1206" evidence="3">
    <location>
        <begin position="242"/>
        <end position="311"/>
    </location>
</feature>
<feature type="transmembrane region" description="Helical" evidence="2">
    <location>
        <begin position="194"/>
        <end position="216"/>
    </location>
</feature>
<feature type="transmembrane region" description="Helical" evidence="2">
    <location>
        <begin position="285"/>
        <end position="306"/>
    </location>
</feature>
<dbReference type="EMBL" id="JACYXC010000001">
    <property type="protein sequence ID" value="MBH5338311.1"/>
    <property type="molecule type" value="Genomic_DNA"/>
</dbReference>
<feature type="transmembrane region" description="Helical" evidence="2">
    <location>
        <begin position="141"/>
        <end position="160"/>
    </location>
</feature>
<reference evidence="4 5" key="1">
    <citation type="submission" date="2020-09" db="EMBL/GenBank/DDBJ databases">
        <title>Biosynthesis of the nuclear factor of activated T cells inhibitor NFAT-133 and its congeners in Streptomyces pactum.</title>
        <authorList>
            <person name="Zhou W."/>
            <person name="Posri P."/>
            <person name="Abugrain M.E."/>
            <person name="Weisberg A.J."/>
            <person name="Chang J.H."/>
            <person name="Mahmud T."/>
        </authorList>
    </citation>
    <scope>NUCLEOTIDE SEQUENCE [LARGE SCALE GENOMIC DNA]</scope>
    <source>
        <strain evidence="4 5">ATCC 27456</strain>
    </source>
</reference>
<feature type="domain" description="DUF1206" evidence="3">
    <location>
        <begin position="141"/>
        <end position="215"/>
    </location>
</feature>
<evidence type="ECO:0000256" key="1">
    <source>
        <dbReference type="SAM" id="MobiDB-lite"/>
    </source>
</evidence>